<organism evidence="3 4">
    <name type="scientific">Electrophorus voltai</name>
    <dbReference type="NCBI Taxonomy" id="2609070"/>
    <lineage>
        <taxon>Eukaryota</taxon>
        <taxon>Metazoa</taxon>
        <taxon>Chordata</taxon>
        <taxon>Craniata</taxon>
        <taxon>Vertebrata</taxon>
        <taxon>Euteleostomi</taxon>
        <taxon>Actinopterygii</taxon>
        <taxon>Neopterygii</taxon>
        <taxon>Teleostei</taxon>
        <taxon>Ostariophysi</taxon>
        <taxon>Gymnotiformes</taxon>
        <taxon>Gymnotoidei</taxon>
        <taxon>Gymnotidae</taxon>
        <taxon>Electrophorus</taxon>
    </lineage>
</organism>
<feature type="compositionally biased region" description="Basic and acidic residues" evidence="1">
    <location>
        <begin position="98"/>
        <end position="112"/>
    </location>
</feature>
<feature type="chain" id="PRO_5042275174" description="Secreted protein" evidence="2">
    <location>
        <begin position="18"/>
        <end position="202"/>
    </location>
</feature>
<evidence type="ECO:0000313" key="4">
    <source>
        <dbReference type="Proteomes" id="UP001239994"/>
    </source>
</evidence>
<feature type="region of interest" description="Disordered" evidence="1">
    <location>
        <begin position="76"/>
        <end position="127"/>
    </location>
</feature>
<feature type="region of interest" description="Disordered" evidence="1">
    <location>
        <begin position="181"/>
        <end position="202"/>
    </location>
</feature>
<feature type="compositionally biased region" description="Polar residues" evidence="1">
    <location>
        <begin position="83"/>
        <end position="93"/>
    </location>
</feature>
<comment type="caution">
    <text evidence="3">The sequence shown here is derived from an EMBL/GenBank/DDBJ whole genome shotgun (WGS) entry which is preliminary data.</text>
</comment>
<feature type="signal peptide" evidence="2">
    <location>
        <begin position="1"/>
        <end position="17"/>
    </location>
</feature>
<evidence type="ECO:0000313" key="3">
    <source>
        <dbReference type="EMBL" id="KAK1796999.1"/>
    </source>
</evidence>
<evidence type="ECO:0008006" key="5">
    <source>
        <dbReference type="Google" id="ProtNLM"/>
    </source>
</evidence>
<dbReference type="EMBL" id="JAROKS010000014">
    <property type="protein sequence ID" value="KAK1796999.1"/>
    <property type="molecule type" value="Genomic_DNA"/>
</dbReference>
<evidence type="ECO:0000256" key="2">
    <source>
        <dbReference type="SAM" id="SignalP"/>
    </source>
</evidence>
<name>A0AAD9DXV1_9TELE</name>
<reference evidence="3" key="1">
    <citation type="submission" date="2023-03" db="EMBL/GenBank/DDBJ databases">
        <title>Electrophorus voltai genome.</title>
        <authorList>
            <person name="Bian C."/>
        </authorList>
    </citation>
    <scope>NUCLEOTIDE SEQUENCE</scope>
    <source>
        <strain evidence="3">CB-2022</strain>
        <tissue evidence="3">Muscle</tissue>
    </source>
</reference>
<dbReference type="AlphaFoldDB" id="A0AAD9DXV1"/>
<gene>
    <name evidence="3" type="ORF">P4O66_008400</name>
</gene>
<evidence type="ECO:0000256" key="1">
    <source>
        <dbReference type="SAM" id="MobiDB-lite"/>
    </source>
</evidence>
<protein>
    <recommendedName>
        <fullName evidence="5">Secreted protein</fullName>
    </recommendedName>
</protein>
<keyword evidence="2" id="KW-0732">Signal</keyword>
<keyword evidence="4" id="KW-1185">Reference proteome</keyword>
<dbReference type="Proteomes" id="UP001239994">
    <property type="component" value="Unassembled WGS sequence"/>
</dbReference>
<accession>A0AAD9DXV1</accession>
<proteinExistence type="predicted"/>
<sequence length="202" mass="21430">MTRRSLCFLGAAAFAVAAPPPEGAPRKSQTVTRMAPTPKGVMLPRQLNIEGWLFYPWPCVSLLVCGKSSYTPLTRGCGASPRRTGTSAVTEGSPNFGREQKRDPPSERRWELTRGTPNEGCGGTRRETGSGKAALIAECSESVLAARLFLLEVGSSGGKWDAANTAAAGVLFIRGDPRMHLKPRSGPSSDSNAHPSLLHPAC</sequence>